<gene>
    <name evidence="1" type="ORF">MF5583_00356</name>
</gene>
<sequence>MKKLLVLLSSSVLLSLSFSSIYLLNYKNNNQVVLKQENKETDLTKLLYNAYVSIITKSGKSIKDLVLEAIKKKYSFLDFSALDIEVGKDKNGRESTYAVVKPKSNSNKYKNSEEIKYYIKKNLSSEPETVTNLGKISVNTETEILKAITQKIDSSSLQEKSFL</sequence>
<accession>A0A654IMM1</accession>
<proteinExistence type="predicted"/>
<reference evidence="1" key="1">
    <citation type="submission" date="2019-11" db="EMBL/GenBank/DDBJ databases">
        <authorList>
            <person name="Falquet L."/>
            <person name="Falquet L."/>
        </authorList>
    </citation>
    <scope>NUCLEOTIDE SEQUENCE</scope>
    <source>
        <strain evidence="1">14/OD_0535</strain>
    </source>
</reference>
<dbReference type="EMBL" id="LR739236">
    <property type="protein sequence ID" value="VZR99956.1"/>
    <property type="molecule type" value="Genomic_DNA"/>
</dbReference>
<name>A0A654IMM1_9MOLU</name>
<organism evidence="1">
    <name type="scientific">Mycoplasma feriruminatoris</name>
    <dbReference type="NCBI Taxonomy" id="1179777"/>
    <lineage>
        <taxon>Bacteria</taxon>
        <taxon>Bacillati</taxon>
        <taxon>Mycoplasmatota</taxon>
        <taxon>Mollicutes</taxon>
        <taxon>Mycoplasmataceae</taxon>
        <taxon>Mycoplasma</taxon>
    </lineage>
</organism>
<dbReference type="AlphaFoldDB" id="A0A654IMM1"/>
<protein>
    <submittedName>
        <fullName evidence="1">Uncharacterized protein</fullName>
    </submittedName>
</protein>
<evidence type="ECO:0000313" key="1">
    <source>
        <dbReference type="EMBL" id="VZR99956.1"/>
    </source>
</evidence>
<dbReference type="RefSeq" id="WP_347938466.1">
    <property type="nucleotide sequence ID" value="NZ_CP142077.1"/>
</dbReference>